<dbReference type="GO" id="GO:0046914">
    <property type="term" value="F:transition metal ion binding"/>
    <property type="evidence" value="ECO:0007669"/>
    <property type="project" value="UniProtKB-ARBA"/>
</dbReference>
<evidence type="ECO:0000256" key="3">
    <source>
        <dbReference type="ARBA" id="ARBA00004496"/>
    </source>
</evidence>
<dbReference type="OMA" id="QKPYCFV"/>
<dbReference type="Ensembl" id="ENSCMUT00000022092.2">
    <property type="protein sequence ID" value="ENSCMUP00000020572.2"/>
    <property type="gene ID" value="ENSCMUG00000012687.2"/>
</dbReference>
<dbReference type="GO" id="GO:0005634">
    <property type="term" value="C:nucleus"/>
    <property type="evidence" value="ECO:0007669"/>
    <property type="project" value="UniProtKB-SubCell"/>
</dbReference>
<comment type="similarity">
    <text evidence="4">Belongs to the alkB family.</text>
</comment>
<evidence type="ECO:0000256" key="14">
    <source>
        <dbReference type="ARBA" id="ARBA00023242"/>
    </source>
</evidence>
<dbReference type="InterPro" id="IPR000504">
    <property type="entry name" value="RRM_dom"/>
</dbReference>
<dbReference type="AlphaFoldDB" id="A0A8C3H1N8"/>
<dbReference type="InterPro" id="IPR012677">
    <property type="entry name" value="Nucleotide-bd_a/b_plait_sf"/>
</dbReference>
<dbReference type="GO" id="GO:0106335">
    <property type="term" value="F:tRNA (5-carboxymethyluridine(34)-5-O)-methyltransferase activity"/>
    <property type="evidence" value="ECO:0007669"/>
    <property type="project" value="UniProtKB-EC"/>
</dbReference>
<feature type="region of interest" description="Disordered" evidence="21">
    <location>
        <begin position="701"/>
        <end position="740"/>
    </location>
</feature>
<dbReference type="SUPFAM" id="SSF51197">
    <property type="entry name" value="Clavaminate synthase-like"/>
    <property type="match status" value="1"/>
</dbReference>
<keyword evidence="9" id="KW-0949">S-adenosyl-L-methionine</keyword>
<dbReference type="GO" id="GO:0000049">
    <property type="term" value="F:tRNA binding"/>
    <property type="evidence" value="ECO:0007669"/>
    <property type="project" value="TreeGrafter"/>
</dbReference>
<keyword evidence="14" id="KW-0539">Nucleus</keyword>
<comment type="subcellular location">
    <subcellularLocation>
        <location evidence="3">Cytoplasm</location>
    </subcellularLocation>
    <subcellularLocation>
        <location evidence="2">Nucleus</location>
    </subcellularLocation>
</comment>
<dbReference type="GO" id="GO:0005737">
    <property type="term" value="C:cytoplasm"/>
    <property type="evidence" value="ECO:0007669"/>
    <property type="project" value="UniProtKB-SubCell"/>
</dbReference>
<dbReference type="InterPro" id="IPR037151">
    <property type="entry name" value="AlkB-like_sf"/>
</dbReference>
<evidence type="ECO:0000256" key="1">
    <source>
        <dbReference type="ARBA" id="ARBA00001954"/>
    </source>
</evidence>
<keyword evidence="10" id="KW-0479">Metal-binding</keyword>
<evidence type="ECO:0000256" key="12">
    <source>
        <dbReference type="ARBA" id="ARBA00022884"/>
    </source>
</evidence>
<reference evidence="23" key="1">
    <citation type="submission" date="2019-10" db="EMBL/GenBank/DDBJ databases">
        <title>Corvus moneduloides (New Caledonian crow) genome, bCorMon1, primary haplotype.</title>
        <authorList>
            <person name="Rutz C."/>
            <person name="Fungtammasan C."/>
            <person name="Mountcastle J."/>
            <person name="Formenti G."/>
            <person name="Chow W."/>
            <person name="Howe K."/>
            <person name="Steele M.P."/>
            <person name="Fernandes J."/>
            <person name="Gilbert M.T.P."/>
            <person name="Fedrigo O."/>
            <person name="Jarvis E.D."/>
            <person name="Gemmell N."/>
        </authorList>
    </citation>
    <scope>NUCLEOTIDE SEQUENCE [LARGE SCALE GENOMIC DNA]</scope>
</reference>
<dbReference type="Pfam" id="PF00076">
    <property type="entry name" value="RRM_1"/>
    <property type="match status" value="1"/>
</dbReference>
<evidence type="ECO:0000256" key="6">
    <source>
        <dbReference type="ARBA" id="ARBA00022490"/>
    </source>
</evidence>
<dbReference type="Pfam" id="PF13532">
    <property type="entry name" value="2OG-FeII_Oxy_2"/>
    <property type="match status" value="1"/>
</dbReference>
<name>A0A8C3H1N8_CORMO</name>
<evidence type="ECO:0000256" key="10">
    <source>
        <dbReference type="ARBA" id="ARBA00022723"/>
    </source>
</evidence>
<feature type="region of interest" description="Disordered" evidence="21">
    <location>
        <begin position="16"/>
        <end position="114"/>
    </location>
</feature>
<dbReference type="GO" id="GO:0002098">
    <property type="term" value="P:tRNA wobble uridine modification"/>
    <property type="evidence" value="ECO:0007669"/>
    <property type="project" value="TreeGrafter"/>
</dbReference>
<dbReference type="InterPro" id="IPR013216">
    <property type="entry name" value="Methyltransf_11"/>
</dbReference>
<dbReference type="Gene3D" id="3.40.50.150">
    <property type="entry name" value="Vaccinia Virus protein VP39"/>
    <property type="match status" value="1"/>
</dbReference>
<evidence type="ECO:0000256" key="16">
    <source>
        <dbReference type="ARBA" id="ARBA00034996"/>
    </source>
</evidence>
<keyword evidence="7" id="KW-0489">Methyltransferase</keyword>
<keyword evidence="12" id="KW-0694">RNA-binding</keyword>
<evidence type="ECO:0000256" key="21">
    <source>
        <dbReference type="SAM" id="MobiDB-lite"/>
    </source>
</evidence>
<evidence type="ECO:0000256" key="13">
    <source>
        <dbReference type="ARBA" id="ARBA00023004"/>
    </source>
</evidence>
<feature type="compositionally biased region" description="Low complexity" evidence="21">
    <location>
        <begin position="66"/>
        <end position="98"/>
    </location>
</feature>
<dbReference type="PROSITE" id="PS51471">
    <property type="entry name" value="FE2OG_OXY"/>
    <property type="match status" value="1"/>
</dbReference>
<evidence type="ECO:0000256" key="17">
    <source>
        <dbReference type="ARBA" id="ARBA00045506"/>
    </source>
</evidence>
<dbReference type="Gene3D" id="3.30.70.330">
    <property type="match status" value="1"/>
</dbReference>
<evidence type="ECO:0000256" key="2">
    <source>
        <dbReference type="ARBA" id="ARBA00004123"/>
    </source>
</evidence>
<comment type="function">
    <text evidence="17">Catalyzes the methylation of 5-carboxymethyl uridine to 5-methylcarboxymethyl uridine at the wobble position of the anticodon loop in tRNA via its methyltransferase domain. Catalyzes the last step in the formation of 5-methylcarboxymethyl uridine at the wobble position of the anticodon loop in target tRNA. Has a preference for tRNA(Arg) and tRNA(Glu), and does not bind tRNA(Lys). Binds tRNA and catalyzes the iron and alpha-ketoglutarate dependent hydroxylation of 5-methylcarboxymethyl uridine at the wobble position of the anticodon loop in tRNA via its dioxygenase domain, giving rise to 5-(S)-methoxycarbonylhydroxymethyluridine; has a preference for tRNA(Gly). Required for normal survival after DNA damage. May inhibit apoptosis and promote cell survival and angiogenesis.</text>
</comment>
<gene>
    <name evidence="22" type="primary">ALKBH8</name>
</gene>
<protein>
    <recommendedName>
        <fullName evidence="20">tRNA (carboxymethyluridine(34)-5-O)-methyltransferase ALKBH8</fullName>
        <ecNumber evidence="5">2.1.1.229</ecNumber>
    </recommendedName>
    <alternativeName>
        <fullName evidence="18">Alkylated DNA repair protein alkB homolog 8</fullName>
    </alternativeName>
    <alternativeName>
        <fullName evidence="19">S-adenosyl-L-methionine-dependent tRNA methyltransferase ALKBH8</fullName>
    </alternativeName>
</protein>
<proteinExistence type="inferred from homology"/>
<dbReference type="SUPFAM" id="SSF54928">
    <property type="entry name" value="RNA-binding domain, RBD"/>
    <property type="match status" value="1"/>
</dbReference>
<keyword evidence="6" id="KW-0963">Cytoplasm</keyword>
<evidence type="ECO:0000256" key="18">
    <source>
        <dbReference type="ARBA" id="ARBA00049786"/>
    </source>
</evidence>
<keyword evidence="23" id="KW-1185">Reference proteome</keyword>
<comment type="catalytic activity">
    <reaction evidence="16">
        <text>5-(carboxymethyl)uridine(34) in tRNA + S-adenosyl-L-methionine = 5-(2-methoxy-2-oxoethyl)uridine(34) in tRNA + S-adenosyl-L-homocysteine</text>
        <dbReference type="Rhea" id="RHEA:43208"/>
        <dbReference type="Rhea" id="RHEA-COMP:10407"/>
        <dbReference type="Rhea" id="RHEA-COMP:10408"/>
        <dbReference type="ChEBI" id="CHEBI:57856"/>
        <dbReference type="ChEBI" id="CHEBI:59789"/>
        <dbReference type="ChEBI" id="CHEBI:74851"/>
        <dbReference type="ChEBI" id="CHEBI:74882"/>
        <dbReference type="EC" id="2.1.1.229"/>
    </reaction>
</comment>
<reference evidence="22" key="2">
    <citation type="submission" date="2025-08" db="UniProtKB">
        <authorList>
            <consortium name="Ensembl"/>
        </authorList>
    </citation>
    <scope>IDENTIFICATION</scope>
</reference>
<dbReference type="PANTHER" id="PTHR13069:SF21">
    <property type="entry name" value="ALKYLATED DNA REPAIR PROTEIN ALKB HOMOLOG 8"/>
    <property type="match status" value="1"/>
</dbReference>
<feature type="compositionally biased region" description="Basic residues" evidence="21">
    <location>
        <begin position="99"/>
        <end position="114"/>
    </location>
</feature>
<feature type="compositionally biased region" description="Polar residues" evidence="21">
    <location>
        <begin position="730"/>
        <end position="740"/>
    </location>
</feature>
<evidence type="ECO:0000256" key="4">
    <source>
        <dbReference type="ARBA" id="ARBA00007879"/>
    </source>
</evidence>
<accession>A0A8C3H1N8</accession>
<dbReference type="InterPro" id="IPR034256">
    <property type="entry name" value="ALKBH8_RRM"/>
</dbReference>
<feature type="compositionally biased region" description="Basic residues" evidence="21">
    <location>
        <begin position="16"/>
        <end position="25"/>
    </location>
</feature>
<dbReference type="Proteomes" id="UP000694553">
    <property type="component" value="Unassembled WGS sequence"/>
</dbReference>
<sequence>MRKPLSVSKFPYAARSFHKASRIQRGKTSLPPPGGERGREAVQGAAMRCPEPPPVAKRPAGPRPGPAAAAHSPLRAAPSPRRSAAAVPSRPSSPGGTRSCRRRRDLGHPARRPAKMSMCIQRPCTFVVACLPHKTKPKLSNKEPNLSLIVALPLPTAAAQLCLATRCFRFQKRLLRQNTSMEAKTTEDHLKVHKMKKKVLRKQVRAQHTLMRHEGIECVSHATQSLVIANAGLGNGMSRQQLLRILEEYGAMETLLMPPNKPYSFVKYRTTEEAKKAFNALNGKEVTLEDCDQNIVLYINFVEKVSLQNAVPTSLPPGLMVIEKIISPEEERKMLESIDWKGDEDTQNAQKTLKHRRVKHFGYEFRYDNNNVDKDKPLPGGLPETCNPFLEKCLKQGYIKHKPDQLTVNQYEPGQGIPPHTDTHSAFEDEIISLSLGAEIVMDFKHPDGRTVAIMLPRCSLLVMTGESRYLWTHGITPRKYDVIQASELGQKVGTITADAGDLTLNRRETRTSFTFRKVRRSPCNCIYPSVCDSQKGQHRLVQPSFPQNEMEASKLEQEYVHKVYEEIATHFSSTRHSPWPRIVEFLRSLPTGSIVADIGCGNGKYLSINEDLYMVGCDRSKNLVDICAEKHFQAFVCDALSVPIRSGSCDACISIAVIHHFSTAERRLATIHELARLLRPGGKALIYVWAMEQEYKNQKSKYLKEKNGNKNKEKEMNTGTAERPLNDQGPDNSSQDSAWSDQLLNGLKDESCSAKPVADFRLPVHTNRTSFHSQDLLVPWHLKGGSKKKEESVDTVLVPGGSKESQELSPVFHRYYHVFCEGELEAACRSLDCVRVQKSYYDQGNWCVILEKL</sequence>
<dbReference type="GO" id="GO:0008757">
    <property type="term" value="F:S-adenosylmethionine-dependent methyltransferase activity"/>
    <property type="evidence" value="ECO:0007669"/>
    <property type="project" value="InterPro"/>
</dbReference>
<reference evidence="22" key="3">
    <citation type="submission" date="2025-09" db="UniProtKB">
        <authorList>
            <consortium name="Ensembl"/>
        </authorList>
    </citation>
    <scope>IDENTIFICATION</scope>
</reference>
<dbReference type="PROSITE" id="PS50102">
    <property type="entry name" value="RRM"/>
    <property type="match status" value="1"/>
</dbReference>
<evidence type="ECO:0000256" key="20">
    <source>
        <dbReference type="ARBA" id="ARBA00067723"/>
    </source>
</evidence>
<evidence type="ECO:0000256" key="11">
    <source>
        <dbReference type="ARBA" id="ARBA00022833"/>
    </source>
</evidence>
<dbReference type="EC" id="2.1.1.229" evidence="5"/>
<evidence type="ECO:0000256" key="8">
    <source>
        <dbReference type="ARBA" id="ARBA00022679"/>
    </source>
</evidence>
<keyword evidence="11" id="KW-0862">Zinc</keyword>
<evidence type="ECO:0000313" key="23">
    <source>
        <dbReference type="Proteomes" id="UP000694553"/>
    </source>
</evidence>
<dbReference type="FunFam" id="3.30.70.330:FF:000313">
    <property type="entry name" value="Alkylated DNA repair protein alkB homolog 8"/>
    <property type="match status" value="1"/>
</dbReference>
<dbReference type="InterPro" id="IPR035979">
    <property type="entry name" value="RBD_domain_sf"/>
</dbReference>
<dbReference type="InterPro" id="IPR005123">
    <property type="entry name" value="Oxoglu/Fe-dep_dioxygenase_dom"/>
</dbReference>
<dbReference type="Gene3D" id="2.60.120.590">
    <property type="entry name" value="Alpha-ketoglutarate-dependent dioxygenase AlkB-like"/>
    <property type="match status" value="1"/>
</dbReference>
<feature type="compositionally biased region" description="Basic and acidic residues" evidence="21">
    <location>
        <begin position="701"/>
        <end position="717"/>
    </location>
</feature>
<evidence type="ECO:0000256" key="7">
    <source>
        <dbReference type="ARBA" id="ARBA00022603"/>
    </source>
</evidence>
<dbReference type="PANTHER" id="PTHR13069">
    <property type="entry name" value="ALKYLATED DNA REPAIR PROTEIN ALKB HOMOLOG 8"/>
    <property type="match status" value="1"/>
</dbReference>
<keyword evidence="13" id="KW-0408">Iron</keyword>
<evidence type="ECO:0000256" key="5">
    <source>
        <dbReference type="ARBA" id="ARBA00012808"/>
    </source>
</evidence>
<evidence type="ECO:0000313" key="22">
    <source>
        <dbReference type="Ensembl" id="ENSCMUP00000020572.2"/>
    </source>
</evidence>
<dbReference type="InterPro" id="IPR051422">
    <property type="entry name" value="AlkB_tRNA_MeTrf/Diox"/>
</dbReference>
<dbReference type="InterPro" id="IPR029063">
    <property type="entry name" value="SAM-dependent_MTases_sf"/>
</dbReference>
<organism evidence="22 23">
    <name type="scientific">Corvus moneduloides</name>
    <name type="common">New Caledonian crow</name>
    <dbReference type="NCBI Taxonomy" id="1196302"/>
    <lineage>
        <taxon>Eukaryota</taxon>
        <taxon>Metazoa</taxon>
        <taxon>Chordata</taxon>
        <taxon>Craniata</taxon>
        <taxon>Vertebrata</taxon>
        <taxon>Euteleostomi</taxon>
        <taxon>Archelosauria</taxon>
        <taxon>Archosauria</taxon>
        <taxon>Dinosauria</taxon>
        <taxon>Saurischia</taxon>
        <taxon>Theropoda</taxon>
        <taxon>Coelurosauria</taxon>
        <taxon>Aves</taxon>
        <taxon>Neognathae</taxon>
        <taxon>Neoaves</taxon>
        <taxon>Telluraves</taxon>
        <taxon>Australaves</taxon>
        <taxon>Passeriformes</taxon>
        <taxon>Corvoidea</taxon>
        <taxon>Corvidae</taxon>
        <taxon>Corvus</taxon>
    </lineage>
</organism>
<comment type="cofactor">
    <cofactor evidence="1">
        <name>Fe(2+)</name>
        <dbReference type="ChEBI" id="CHEBI:29033"/>
    </cofactor>
</comment>
<dbReference type="Pfam" id="PF08241">
    <property type="entry name" value="Methyltransf_11"/>
    <property type="match status" value="1"/>
</dbReference>
<dbReference type="InterPro" id="IPR027450">
    <property type="entry name" value="AlkB-like"/>
</dbReference>
<keyword evidence="8" id="KW-0808">Transferase</keyword>
<feature type="compositionally biased region" description="Pro residues" evidence="21">
    <location>
        <begin position="50"/>
        <end position="65"/>
    </location>
</feature>
<dbReference type="GO" id="GO:0030488">
    <property type="term" value="P:tRNA methylation"/>
    <property type="evidence" value="ECO:0007669"/>
    <property type="project" value="UniProtKB-ARBA"/>
</dbReference>
<evidence type="ECO:0000256" key="15">
    <source>
        <dbReference type="ARBA" id="ARBA00023268"/>
    </source>
</evidence>
<dbReference type="CDD" id="cd12431">
    <property type="entry name" value="RRM_ALKBH8"/>
    <property type="match status" value="1"/>
</dbReference>
<dbReference type="CDD" id="cd02440">
    <property type="entry name" value="AdoMet_MTases"/>
    <property type="match status" value="1"/>
</dbReference>
<evidence type="ECO:0000256" key="19">
    <source>
        <dbReference type="ARBA" id="ARBA00049802"/>
    </source>
</evidence>
<accession>A0A8U7M6H6</accession>
<keyword evidence="15" id="KW-0511">Multifunctional enzyme</keyword>
<evidence type="ECO:0000256" key="9">
    <source>
        <dbReference type="ARBA" id="ARBA00022691"/>
    </source>
</evidence>
<dbReference type="FunFam" id="2.60.120.590:FF:000012">
    <property type="entry name" value="AlkB homolog 8, tRNA methyltransferase"/>
    <property type="match status" value="1"/>
</dbReference>
<dbReference type="SUPFAM" id="SSF53335">
    <property type="entry name" value="S-adenosyl-L-methionine-dependent methyltransferases"/>
    <property type="match status" value="1"/>
</dbReference>